<keyword evidence="3 6" id="KW-0812">Transmembrane</keyword>
<evidence type="ECO:0000256" key="1">
    <source>
        <dbReference type="ARBA" id="ARBA00004651"/>
    </source>
</evidence>
<evidence type="ECO:0000256" key="2">
    <source>
        <dbReference type="ARBA" id="ARBA00022475"/>
    </source>
</evidence>
<keyword evidence="2" id="KW-1003">Cell membrane</keyword>
<proteinExistence type="predicted"/>
<accession>A0A3A8G8E9</accession>
<dbReference type="Pfam" id="PF00892">
    <property type="entry name" value="EamA"/>
    <property type="match status" value="2"/>
</dbReference>
<dbReference type="InterPro" id="IPR050638">
    <property type="entry name" value="AA-Vitamin_Transporters"/>
</dbReference>
<feature type="domain" description="EamA" evidence="7">
    <location>
        <begin position="157"/>
        <end position="293"/>
    </location>
</feature>
<evidence type="ECO:0000256" key="3">
    <source>
        <dbReference type="ARBA" id="ARBA00022692"/>
    </source>
</evidence>
<feature type="transmembrane region" description="Helical" evidence="6">
    <location>
        <begin position="250"/>
        <end position="270"/>
    </location>
</feature>
<dbReference type="InterPro" id="IPR037185">
    <property type="entry name" value="EmrE-like"/>
</dbReference>
<feature type="transmembrane region" description="Helical" evidence="6">
    <location>
        <begin position="39"/>
        <end position="58"/>
    </location>
</feature>
<evidence type="ECO:0000256" key="5">
    <source>
        <dbReference type="ARBA" id="ARBA00023136"/>
    </source>
</evidence>
<feature type="transmembrane region" description="Helical" evidence="6">
    <location>
        <begin position="126"/>
        <end position="144"/>
    </location>
</feature>
<feature type="transmembrane region" description="Helical" evidence="6">
    <location>
        <begin position="216"/>
        <end position="243"/>
    </location>
</feature>
<keyword evidence="4 6" id="KW-1133">Transmembrane helix</keyword>
<dbReference type="AlphaFoldDB" id="A0A3A8G8E9"/>
<evidence type="ECO:0000313" key="9">
    <source>
        <dbReference type="Proteomes" id="UP000281084"/>
    </source>
</evidence>
<feature type="transmembrane region" description="Helical" evidence="6">
    <location>
        <begin position="70"/>
        <end position="89"/>
    </location>
</feature>
<protein>
    <submittedName>
        <fullName evidence="8">DMT family transporter</fullName>
    </submittedName>
</protein>
<evidence type="ECO:0000256" key="6">
    <source>
        <dbReference type="SAM" id="Phobius"/>
    </source>
</evidence>
<dbReference type="InterPro" id="IPR000620">
    <property type="entry name" value="EamA_dom"/>
</dbReference>
<gene>
    <name evidence="8" type="ORF">D7V64_04400</name>
</gene>
<dbReference type="EMBL" id="RAXZ01000003">
    <property type="protein sequence ID" value="RKG54859.1"/>
    <property type="molecule type" value="Genomic_DNA"/>
</dbReference>
<dbReference type="SUPFAM" id="SSF103481">
    <property type="entry name" value="Multidrug resistance efflux transporter EmrE"/>
    <property type="match status" value="2"/>
</dbReference>
<evidence type="ECO:0000259" key="7">
    <source>
        <dbReference type="Pfam" id="PF00892"/>
    </source>
</evidence>
<keyword evidence="5 6" id="KW-0472">Membrane</keyword>
<name>A0A3A8G8E9_9GAMM</name>
<comment type="caution">
    <text evidence="8">The sequence shown here is derived from an EMBL/GenBank/DDBJ whole genome shotgun (WGS) entry which is preliminary data.</text>
</comment>
<organism evidence="8 9">
    <name type="scientific">Acinetobacter cumulans</name>
    <dbReference type="NCBI Taxonomy" id="2136182"/>
    <lineage>
        <taxon>Bacteria</taxon>
        <taxon>Pseudomonadati</taxon>
        <taxon>Pseudomonadota</taxon>
        <taxon>Gammaproteobacteria</taxon>
        <taxon>Moraxellales</taxon>
        <taxon>Moraxellaceae</taxon>
        <taxon>Acinetobacter</taxon>
    </lineage>
</organism>
<feature type="transmembrane region" description="Helical" evidence="6">
    <location>
        <begin position="156"/>
        <end position="179"/>
    </location>
</feature>
<feature type="transmembrane region" description="Helical" evidence="6">
    <location>
        <begin position="191"/>
        <end position="210"/>
    </location>
</feature>
<feature type="transmembrane region" description="Helical" evidence="6">
    <location>
        <begin position="276"/>
        <end position="294"/>
    </location>
</feature>
<dbReference type="RefSeq" id="WP_120366950.1">
    <property type="nucleotide sequence ID" value="NZ_RAXZ01000003.1"/>
</dbReference>
<reference evidence="8 9" key="1">
    <citation type="submission" date="2018-09" db="EMBL/GenBank/DDBJ databases">
        <title>The draft genome of Acinetobacter spp. strains.</title>
        <authorList>
            <person name="Qin J."/>
            <person name="Feng Y."/>
            <person name="Zong Z."/>
        </authorList>
    </citation>
    <scope>NUCLEOTIDE SEQUENCE [LARGE SCALE GENOMIC DNA]</scope>
    <source>
        <strain evidence="8 9">WCHAc060002</strain>
    </source>
</reference>
<dbReference type="PANTHER" id="PTHR32322">
    <property type="entry name" value="INNER MEMBRANE TRANSPORTER"/>
    <property type="match status" value="1"/>
</dbReference>
<comment type="subcellular location">
    <subcellularLocation>
        <location evidence="1">Cell membrane</location>
        <topology evidence="1">Multi-pass membrane protein</topology>
    </subcellularLocation>
</comment>
<sequence length="309" mass="34879">MEQRKALDAQASVWMILLCMIWGIQQVVLKWAAPDISPIMQIALRSGLSVLLVIPLLRLKHVSDLYHKDYLLPGLWLAILFSAEFLFVAEALRYTTASHTVVLLYTAPIFVALGLHWKLPAEQLNLIQWGGIFLAFSGIVLSFMGRGDTAGDLTHALWGDFLALMAGMMWALTTISLRLTKLADAPATQTLFYQLLGSFLILLPLAYITGQSTIHWSWVVLGSTLFNVLIMSFFSLMLWFWLLRQYLANSLGVFSFLTPIFGMLFGVIFLHEQIELNFLMGTGFVMLGVMTVSLHRQIARTWAHIHFIK</sequence>
<feature type="transmembrane region" description="Helical" evidence="6">
    <location>
        <begin position="12"/>
        <end position="33"/>
    </location>
</feature>
<dbReference type="GO" id="GO:0005886">
    <property type="term" value="C:plasma membrane"/>
    <property type="evidence" value="ECO:0007669"/>
    <property type="project" value="UniProtKB-SubCell"/>
</dbReference>
<evidence type="ECO:0000256" key="4">
    <source>
        <dbReference type="ARBA" id="ARBA00022989"/>
    </source>
</evidence>
<dbReference type="Proteomes" id="UP000281084">
    <property type="component" value="Unassembled WGS sequence"/>
</dbReference>
<feature type="domain" description="EamA" evidence="7">
    <location>
        <begin position="13"/>
        <end position="143"/>
    </location>
</feature>
<dbReference type="PANTHER" id="PTHR32322:SF18">
    <property type="entry name" value="S-ADENOSYLMETHIONINE_S-ADENOSYLHOMOCYSTEINE TRANSPORTER"/>
    <property type="match status" value="1"/>
</dbReference>
<feature type="transmembrane region" description="Helical" evidence="6">
    <location>
        <begin position="101"/>
        <end position="119"/>
    </location>
</feature>
<evidence type="ECO:0000313" key="8">
    <source>
        <dbReference type="EMBL" id="RKG54859.1"/>
    </source>
</evidence>